<dbReference type="Proteomes" id="UP000011087">
    <property type="component" value="Unassembled WGS sequence"/>
</dbReference>
<dbReference type="AlphaFoldDB" id="L1IQR4"/>
<evidence type="ECO:0000313" key="10">
    <source>
        <dbReference type="EnsemblProtists" id="EKX38160"/>
    </source>
</evidence>
<dbReference type="OrthoDB" id="2250022at2759"/>
<dbReference type="Gene3D" id="1.20.1250.20">
    <property type="entry name" value="MFS general substrate transporter like domains"/>
    <property type="match status" value="2"/>
</dbReference>
<dbReference type="Pfam" id="PF07690">
    <property type="entry name" value="MFS_1"/>
    <property type="match status" value="1"/>
</dbReference>
<feature type="transmembrane region" description="Helical" evidence="7">
    <location>
        <begin position="397"/>
        <end position="418"/>
    </location>
</feature>
<dbReference type="EnsemblProtists" id="EKX38160">
    <property type="protein sequence ID" value="EKX38160"/>
    <property type="gene ID" value="GUITHDRAFT_158528"/>
</dbReference>
<proteinExistence type="predicted"/>
<evidence type="ECO:0000256" key="3">
    <source>
        <dbReference type="ARBA" id="ARBA00022692"/>
    </source>
</evidence>
<dbReference type="STRING" id="905079.L1IQR4"/>
<dbReference type="FunFam" id="1.20.1250.20:FF:000003">
    <property type="entry name" value="Solute carrier family 17 member 3"/>
    <property type="match status" value="1"/>
</dbReference>
<feature type="transmembrane region" description="Helical" evidence="7">
    <location>
        <begin position="55"/>
        <end position="75"/>
    </location>
</feature>
<evidence type="ECO:0000256" key="2">
    <source>
        <dbReference type="ARBA" id="ARBA00022448"/>
    </source>
</evidence>
<keyword evidence="3 7" id="KW-0812">Transmembrane</keyword>
<evidence type="ECO:0000259" key="8">
    <source>
        <dbReference type="PROSITE" id="PS50850"/>
    </source>
</evidence>
<dbReference type="GO" id="GO:0016020">
    <property type="term" value="C:membrane"/>
    <property type="evidence" value="ECO:0007669"/>
    <property type="project" value="UniProtKB-SubCell"/>
</dbReference>
<keyword evidence="4" id="KW-0769">Symport</keyword>
<evidence type="ECO:0000256" key="5">
    <source>
        <dbReference type="ARBA" id="ARBA00022989"/>
    </source>
</evidence>
<reference evidence="11" key="2">
    <citation type="submission" date="2012-11" db="EMBL/GenBank/DDBJ databases">
        <authorList>
            <person name="Kuo A."/>
            <person name="Curtis B.A."/>
            <person name="Tanifuji G."/>
            <person name="Burki F."/>
            <person name="Gruber A."/>
            <person name="Irimia M."/>
            <person name="Maruyama S."/>
            <person name="Arias M.C."/>
            <person name="Ball S.G."/>
            <person name="Gile G.H."/>
            <person name="Hirakawa Y."/>
            <person name="Hopkins J.F."/>
            <person name="Rensing S.A."/>
            <person name="Schmutz J."/>
            <person name="Symeonidi A."/>
            <person name="Elias M."/>
            <person name="Eveleigh R.J."/>
            <person name="Herman E.K."/>
            <person name="Klute M.J."/>
            <person name="Nakayama T."/>
            <person name="Obornik M."/>
            <person name="Reyes-Prieto A."/>
            <person name="Armbrust E.V."/>
            <person name="Aves S.J."/>
            <person name="Beiko R.G."/>
            <person name="Coutinho P."/>
            <person name="Dacks J.B."/>
            <person name="Durnford D.G."/>
            <person name="Fast N.M."/>
            <person name="Green B.R."/>
            <person name="Grisdale C."/>
            <person name="Hempe F."/>
            <person name="Henrissat B."/>
            <person name="Hoppner M.P."/>
            <person name="Ishida K.-I."/>
            <person name="Kim E."/>
            <person name="Koreny L."/>
            <person name="Kroth P.G."/>
            <person name="Liu Y."/>
            <person name="Malik S.-B."/>
            <person name="Maier U.G."/>
            <person name="McRose D."/>
            <person name="Mock T."/>
            <person name="Neilson J.A."/>
            <person name="Onodera N.T."/>
            <person name="Poole A.M."/>
            <person name="Pritham E.J."/>
            <person name="Richards T.A."/>
            <person name="Rocap G."/>
            <person name="Roy S.W."/>
            <person name="Sarai C."/>
            <person name="Schaack S."/>
            <person name="Shirato S."/>
            <person name="Slamovits C.H."/>
            <person name="Spencer D.F."/>
            <person name="Suzuki S."/>
            <person name="Worden A.Z."/>
            <person name="Zauner S."/>
            <person name="Barry K."/>
            <person name="Bell C."/>
            <person name="Bharti A.K."/>
            <person name="Crow J.A."/>
            <person name="Grimwood J."/>
            <person name="Kramer R."/>
            <person name="Lindquist E."/>
            <person name="Lucas S."/>
            <person name="Salamov A."/>
            <person name="McFadden G.I."/>
            <person name="Lane C.E."/>
            <person name="Keeling P.J."/>
            <person name="Gray M.W."/>
            <person name="Grigoriev I.V."/>
            <person name="Archibald J.M."/>
        </authorList>
    </citation>
    <scope>NUCLEOTIDE SEQUENCE</scope>
    <source>
        <strain evidence="11">CCMP2712</strain>
    </source>
</reference>
<evidence type="ECO:0000256" key="6">
    <source>
        <dbReference type="ARBA" id="ARBA00023136"/>
    </source>
</evidence>
<comment type="subcellular location">
    <subcellularLocation>
        <location evidence="1">Membrane</location>
        <topology evidence="1">Multi-pass membrane protein</topology>
    </subcellularLocation>
</comment>
<feature type="transmembrane region" description="Helical" evidence="7">
    <location>
        <begin position="174"/>
        <end position="193"/>
    </location>
</feature>
<dbReference type="CDD" id="cd17380">
    <property type="entry name" value="MFS_SLC17A9_like"/>
    <property type="match status" value="1"/>
</dbReference>
<protein>
    <recommendedName>
        <fullName evidence="8">Major facilitator superfamily (MFS) profile domain-containing protein</fullName>
    </recommendedName>
</protein>
<feature type="transmembrane region" description="Helical" evidence="7">
    <location>
        <begin position="84"/>
        <end position="103"/>
    </location>
</feature>
<dbReference type="PaxDb" id="55529-EKX38160"/>
<dbReference type="GO" id="GO:0015293">
    <property type="term" value="F:symporter activity"/>
    <property type="evidence" value="ECO:0007669"/>
    <property type="project" value="UniProtKB-KW"/>
</dbReference>
<keyword evidence="5 7" id="KW-1133">Transmembrane helix</keyword>
<feature type="transmembrane region" description="Helical" evidence="7">
    <location>
        <begin position="274"/>
        <end position="295"/>
    </location>
</feature>
<dbReference type="SUPFAM" id="SSF103473">
    <property type="entry name" value="MFS general substrate transporter"/>
    <property type="match status" value="1"/>
</dbReference>
<dbReference type="InterPro" id="IPR011701">
    <property type="entry name" value="MFS"/>
</dbReference>
<evidence type="ECO:0000313" key="11">
    <source>
        <dbReference type="Proteomes" id="UP000011087"/>
    </source>
</evidence>
<feature type="domain" description="Major facilitator superfamily (MFS) profile" evidence="8">
    <location>
        <begin position="18"/>
        <end position="423"/>
    </location>
</feature>
<dbReference type="EMBL" id="JH993051">
    <property type="protein sequence ID" value="EKX38160.1"/>
    <property type="molecule type" value="Genomic_DNA"/>
</dbReference>
<dbReference type="PANTHER" id="PTHR11662">
    <property type="entry name" value="SOLUTE CARRIER FAMILY 17"/>
    <property type="match status" value="1"/>
</dbReference>
<keyword evidence="2" id="KW-0813">Transport</keyword>
<dbReference type="KEGG" id="gtt:GUITHDRAFT_158528"/>
<feature type="transmembrane region" description="Helical" evidence="7">
    <location>
        <begin position="144"/>
        <end position="168"/>
    </location>
</feature>
<feature type="transmembrane region" description="Helical" evidence="7">
    <location>
        <begin position="367"/>
        <end position="391"/>
    </location>
</feature>
<reference evidence="9 11" key="1">
    <citation type="journal article" date="2012" name="Nature">
        <title>Algal genomes reveal evolutionary mosaicism and the fate of nucleomorphs.</title>
        <authorList>
            <consortium name="DOE Joint Genome Institute"/>
            <person name="Curtis B.A."/>
            <person name="Tanifuji G."/>
            <person name="Burki F."/>
            <person name="Gruber A."/>
            <person name="Irimia M."/>
            <person name="Maruyama S."/>
            <person name="Arias M.C."/>
            <person name="Ball S.G."/>
            <person name="Gile G.H."/>
            <person name="Hirakawa Y."/>
            <person name="Hopkins J.F."/>
            <person name="Kuo A."/>
            <person name="Rensing S.A."/>
            <person name="Schmutz J."/>
            <person name="Symeonidi A."/>
            <person name="Elias M."/>
            <person name="Eveleigh R.J."/>
            <person name="Herman E.K."/>
            <person name="Klute M.J."/>
            <person name="Nakayama T."/>
            <person name="Obornik M."/>
            <person name="Reyes-Prieto A."/>
            <person name="Armbrust E.V."/>
            <person name="Aves S.J."/>
            <person name="Beiko R.G."/>
            <person name="Coutinho P."/>
            <person name="Dacks J.B."/>
            <person name="Durnford D.G."/>
            <person name="Fast N.M."/>
            <person name="Green B.R."/>
            <person name="Grisdale C.J."/>
            <person name="Hempel F."/>
            <person name="Henrissat B."/>
            <person name="Hoppner M.P."/>
            <person name="Ishida K."/>
            <person name="Kim E."/>
            <person name="Koreny L."/>
            <person name="Kroth P.G."/>
            <person name="Liu Y."/>
            <person name="Malik S.B."/>
            <person name="Maier U.G."/>
            <person name="McRose D."/>
            <person name="Mock T."/>
            <person name="Neilson J.A."/>
            <person name="Onodera N.T."/>
            <person name="Poole A.M."/>
            <person name="Pritham E.J."/>
            <person name="Richards T.A."/>
            <person name="Rocap G."/>
            <person name="Roy S.W."/>
            <person name="Sarai C."/>
            <person name="Schaack S."/>
            <person name="Shirato S."/>
            <person name="Slamovits C.H."/>
            <person name="Spencer D.F."/>
            <person name="Suzuki S."/>
            <person name="Worden A.Z."/>
            <person name="Zauner S."/>
            <person name="Barry K."/>
            <person name="Bell C."/>
            <person name="Bharti A.K."/>
            <person name="Crow J.A."/>
            <person name="Grimwood J."/>
            <person name="Kramer R."/>
            <person name="Lindquist E."/>
            <person name="Lucas S."/>
            <person name="Salamov A."/>
            <person name="McFadden G.I."/>
            <person name="Lane C.E."/>
            <person name="Keeling P.J."/>
            <person name="Gray M.W."/>
            <person name="Grigoriev I.V."/>
            <person name="Archibald J.M."/>
        </authorList>
    </citation>
    <scope>NUCLEOTIDE SEQUENCE</scope>
    <source>
        <strain evidence="9 11">CCMP2712</strain>
    </source>
</reference>
<dbReference type="eggNOG" id="KOG2532">
    <property type="taxonomic scope" value="Eukaryota"/>
</dbReference>
<evidence type="ECO:0000256" key="7">
    <source>
        <dbReference type="SAM" id="Phobius"/>
    </source>
</evidence>
<dbReference type="InterPro" id="IPR044777">
    <property type="entry name" value="SLC17A9-like"/>
</dbReference>
<gene>
    <name evidence="9" type="ORF">GUITHDRAFT_158528</name>
</gene>
<feature type="transmembrane region" description="Helical" evidence="7">
    <location>
        <begin position="337"/>
        <end position="355"/>
    </location>
</feature>
<evidence type="ECO:0000256" key="1">
    <source>
        <dbReference type="ARBA" id="ARBA00004141"/>
    </source>
</evidence>
<dbReference type="InterPro" id="IPR036259">
    <property type="entry name" value="MFS_trans_sf"/>
</dbReference>
<evidence type="ECO:0000313" key="9">
    <source>
        <dbReference type="EMBL" id="EKX38160.1"/>
    </source>
</evidence>
<dbReference type="InterPro" id="IPR050382">
    <property type="entry name" value="MFS_Na/Anion_cotransporter"/>
</dbReference>
<organism evidence="9">
    <name type="scientific">Guillardia theta (strain CCMP2712)</name>
    <name type="common">Cryptophyte</name>
    <dbReference type="NCBI Taxonomy" id="905079"/>
    <lineage>
        <taxon>Eukaryota</taxon>
        <taxon>Cryptophyceae</taxon>
        <taxon>Pyrenomonadales</taxon>
        <taxon>Geminigeraceae</taxon>
        <taxon>Guillardia</taxon>
    </lineage>
</organism>
<dbReference type="PROSITE" id="PS50850">
    <property type="entry name" value="MFS"/>
    <property type="match status" value="1"/>
</dbReference>
<dbReference type="HOGENOM" id="CLU_001265_5_11_1"/>
<sequence length="434" mass="46280">MQVKERADETIRLKNSLFVVLTSLAISICYADRANIADAILPMSAELGFARSVEGIVLSSFFIGYASTQIAGGWLSDKFGGKNVLSVAVFLWSVATVFTPVFARSGLYNLILIRILMGVGEGPAFPAIHSMISRTIPNERKTTVVAIVTAASYVGSLLAFAVCPAIMASSSWDSVFYSFGSLGLVWLPLWFLYTRFFPSLDKSTVAITDVSGNTAPGNNVLELTRSLLFKKEVWAIIVAQYTQSWGLYGVMNWLPAYINEEFHVKVEDLAGFTVLPYLLQGGVGLVSGVIADSLISKGIRVKVVRQAMQGIGMLGPGLLLCFAAGSHSAQVQQEATLFLAGGLGLSALTLGGVSANHLDIAKKNSGLVFGIGNTAGTLGGFVSVALCGWLQEITHSWPTVLTVIAAHYAVGALAWVAWVGDEEVVQDTVVEGRR</sequence>
<feature type="transmembrane region" description="Helical" evidence="7">
    <location>
        <begin position="307"/>
        <end position="325"/>
    </location>
</feature>
<dbReference type="GeneID" id="17294853"/>
<dbReference type="InterPro" id="IPR020846">
    <property type="entry name" value="MFS_dom"/>
</dbReference>
<name>L1IQR4_GUITC</name>
<feature type="transmembrane region" description="Helical" evidence="7">
    <location>
        <begin position="109"/>
        <end position="132"/>
    </location>
</feature>
<keyword evidence="6 7" id="KW-0472">Membrane</keyword>
<evidence type="ECO:0000256" key="4">
    <source>
        <dbReference type="ARBA" id="ARBA00022847"/>
    </source>
</evidence>
<keyword evidence="11" id="KW-1185">Reference proteome</keyword>
<reference evidence="10" key="3">
    <citation type="submission" date="2015-06" db="UniProtKB">
        <authorList>
            <consortium name="EnsemblProtists"/>
        </authorList>
    </citation>
    <scope>IDENTIFICATION</scope>
</reference>
<dbReference type="RefSeq" id="XP_005825140.1">
    <property type="nucleotide sequence ID" value="XM_005825083.1"/>
</dbReference>
<dbReference type="OMA" id="YNEQSQM"/>
<dbReference type="PANTHER" id="PTHR11662:SF446">
    <property type="entry name" value="SODIUM-DEPENDENT PHOSPHATE TRANSPORT PROTEIN 1, CHLOROPLASTIC"/>
    <property type="match status" value="1"/>
</dbReference>
<accession>L1IQR4</accession>